<evidence type="ECO:0000256" key="2">
    <source>
        <dbReference type="SAM" id="Phobius"/>
    </source>
</evidence>
<accession>A0A8J6UAK6</accession>
<evidence type="ECO:0000259" key="3">
    <source>
        <dbReference type="Pfam" id="PF13229"/>
    </source>
</evidence>
<proteinExistence type="predicted"/>
<evidence type="ECO:0000313" key="6">
    <source>
        <dbReference type="Proteomes" id="UP000602057"/>
    </source>
</evidence>
<keyword evidence="6" id="KW-1185">Reference proteome</keyword>
<dbReference type="NCBIfam" id="TIGR04183">
    <property type="entry name" value="Por_Secre_tail"/>
    <property type="match status" value="1"/>
</dbReference>
<dbReference type="EMBL" id="JACVXC010000002">
    <property type="protein sequence ID" value="MBD0835408.1"/>
    <property type="molecule type" value="Genomic_DNA"/>
</dbReference>
<dbReference type="InterPro" id="IPR039448">
    <property type="entry name" value="Beta_helix"/>
</dbReference>
<comment type="caution">
    <text evidence="5">The sequence shown here is derived from an EMBL/GenBank/DDBJ whole genome shotgun (WGS) entry which is preliminary data.</text>
</comment>
<name>A0A8J6UAK6_9FLAO</name>
<dbReference type="InterPro" id="IPR006626">
    <property type="entry name" value="PbH1"/>
</dbReference>
<dbReference type="RefSeq" id="WP_188215883.1">
    <property type="nucleotide sequence ID" value="NZ_BAABGH010000010.1"/>
</dbReference>
<sequence length="647" mass="71438">MNQFYKIRQGLKKGIHYYFIGILTLFSAVLHATEYYVDATLGNDSNNGTSDATPWKTLNKVNNSSSGFMPGDVIFFKRGEIWNGERLFSNFHPSGSSANPITYSAYGTGEKPIIDVIIQQNPVWTDEGNNVWSTPTDNYQRFFRNGVEMLRAKQIADLGLYGTGYYIGGGKLSVYSTSSPASDTFSWAKYAEAVRLRYADYINIVGLDIRGGSNASLRIMDNEGWEVDDCNIGFNAAYGSSITGSSNIVIKNSSIDSNNTVDQSQMPASLAHTVTGCIDGIFITNNSHYITIDNCFFKNWSHASFGAVGGSDPSLKVSHVVFRNNELTSPDILYGGRIGFSGYSEDGEYYNNYIHNISVSNQLGGSRNHFHHNIIDGVLDSPLKIDKIGVGIQLENYNVQIRDNIIENNIIANTQSKGLVLYSINWKKPNEVSGNIIRNNIFYNCGTNDNNIAVQFHEDQMGQLIYNNTFENNLIHNDFSVMTTMYMYNGTVSEASTFNTLNANIKNNIAGNPLFVNAPSDFHLNINSPAIDAGIIPLATLDYDGNVIQNGSTPDIGIYEYSAALGINESTINKIGIFPNPATDSVFISDEFLNEDYKIISLTHKVVKSGKVDGNPINIKNLNPGVYIVKIVERKSGRSMTAKLIKR</sequence>
<dbReference type="SMART" id="SM00710">
    <property type="entry name" value="PbH1"/>
    <property type="match status" value="6"/>
</dbReference>
<evidence type="ECO:0000256" key="1">
    <source>
        <dbReference type="ARBA" id="ARBA00022729"/>
    </source>
</evidence>
<feature type="domain" description="Secretion system C-terminal sorting" evidence="4">
    <location>
        <begin position="577"/>
        <end position="635"/>
    </location>
</feature>
<keyword evidence="2" id="KW-1133">Transmembrane helix</keyword>
<evidence type="ECO:0000313" key="5">
    <source>
        <dbReference type="EMBL" id="MBD0835408.1"/>
    </source>
</evidence>
<reference evidence="5" key="1">
    <citation type="journal article" date="2013" name="Int. J. Syst. Evol. Microbiol.">
        <title>Aestuariibaculum suncheonense gen. nov., sp. nov., a marine bacterium of the family Flavobacteriaceae isolated from a tidal flat and emended descriptions of the genera Gaetbulibacter and Tamlana.</title>
        <authorList>
            <person name="Jeong S.H."/>
            <person name="Park M.S."/>
            <person name="Jin H.M."/>
            <person name="Lee K."/>
            <person name="Park W."/>
            <person name="Jeon C.O."/>
        </authorList>
    </citation>
    <scope>NUCLEOTIDE SEQUENCE</scope>
    <source>
        <strain evidence="5">SC17</strain>
    </source>
</reference>
<keyword evidence="1" id="KW-0732">Signal</keyword>
<dbReference type="InterPro" id="IPR011050">
    <property type="entry name" value="Pectin_lyase_fold/virulence"/>
</dbReference>
<dbReference type="Pfam" id="PF18962">
    <property type="entry name" value="Por_Secre_tail"/>
    <property type="match status" value="1"/>
</dbReference>
<dbReference type="InterPro" id="IPR059226">
    <property type="entry name" value="Choice_anch_Q_dom"/>
</dbReference>
<dbReference type="InterPro" id="IPR012334">
    <property type="entry name" value="Pectin_lyas_fold"/>
</dbReference>
<organism evidence="5 6">
    <name type="scientific">Aestuariibaculum suncheonense</name>
    <dbReference type="NCBI Taxonomy" id="1028745"/>
    <lineage>
        <taxon>Bacteria</taxon>
        <taxon>Pseudomonadati</taxon>
        <taxon>Bacteroidota</taxon>
        <taxon>Flavobacteriia</taxon>
        <taxon>Flavobacteriales</taxon>
        <taxon>Flavobacteriaceae</taxon>
    </lineage>
</organism>
<evidence type="ECO:0000259" key="4">
    <source>
        <dbReference type="Pfam" id="PF18962"/>
    </source>
</evidence>
<dbReference type="Gene3D" id="2.160.20.10">
    <property type="entry name" value="Single-stranded right-handed beta-helix, Pectin lyase-like"/>
    <property type="match status" value="1"/>
</dbReference>
<protein>
    <submittedName>
        <fullName evidence="5">Right-handed parallel beta-helix repeat-containing protein</fullName>
    </submittedName>
</protein>
<feature type="domain" description="Right handed beta helix" evidence="3">
    <location>
        <begin position="280"/>
        <end position="443"/>
    </location>
</feature>
<dbReference type="Pfam" id="PF13229">
    <property type="entry name" value="Beta_helix"/>
    <property type="match status" value="1"/>
</dbReference>
<keyword evidence="2" id="KW-0812">Transmembrane</keyword>
<keyword evidence="2" id="KW-0472">Membrane</keyword>
<dbReference type="InterPro" id="IPR026444">
    <property type="entry name" value="Secre_tail"/>
</dbReference>
<gene>
    <name evidence="5" type="ORF">ICJ84_08175</name>
</gene>
<dbReference type="SUPFAM" id="SSF51126">
    <property type="entry name" value="Pectin lyase-like"/>
    <property type="match status" value="2"/>
</dbReference>
<dbReference type="AlphaFoldDB" id="A0A8J6UAK6"/>
<feature type="transmembrane region" description="Helical" evidence="2">
    <location>
        <begin position="15"/>
        <end position="37"/>
    </location>
</feature>
<dbReference type="Proteomes" id="UP000602057">
    <property type="component" value="Unassembled WGS sequence"/>
</dbReference>
<dbReference type="NCBIfam" id="NF041518">
    <property type="entry name" value="choice_anch_Q"/>
    <property type="match status" value="1"/>
</dbReference>
<reference evidence="5" key="2">
    <citation type="submission" date="2020-09" db="EMBL/GenBank/DDBJ databases">
        <authorList>
            <person name="Wu Z."/>
        </authorList>
    </citation>
    <scope>NUCLEOTIDE SEQUENCE</scope>
    <source>
        <strain evidence="5">SC17</strain>
    </source>
</reference>